<organism evidence="3 4">
    <name type="scientific">Psychromonas aquatilis</name>
    <dbReference type="NCBI Taxonomy" id="2005072"/>
    <lineage>
        <taxon>Bacteria</taxon>
        <taxon>Pseudomonadati</taxon>
        <taxon>Pseudomonadota</taxon>
        <taxon>Gammaproteobacteria</taxon>
        <taxon>Alteromonadales</taxon>
        <taxon>Psychromonadaceae</taxon>
        <taxon>Psychromonas</taxon>
    </lineage>
</organism>
<dbReference type="EMBL" id="JBAKAZ010000044">
    <property type="protein sequence ID" value="MEL0630178.1"/>
    <property type="molecule type" value="Genomic_DNA"/>
</dbReference>
<evidence type="ECO:0000313" key="3">
    <source>
        <dbReference type="EMBL" id="MEL0630178.1"/>
    </source>
</evidence>
<feature type="transmembrane region" description="Helical" evidence="1">
    <location>
        <begin position="209"/>
        <end position="225"/>
    </location>
</feature>
<protein>
    <submittedName>
        <fullName evidence="3">Cytochrome c biogenesis protein CcsA</fullName>
    </submittedName>
</protein>
<keyword evidence="4" id="KW-1185">Reference proteome</keyword>
<sequence>MDQLAVISVIFYFLSAFLASRQLIKSQASLNYSVATSSIIALLFHAAWVYQNIILINGQNLPILNVVSLVCFALAGLSLVVSTKLHTGVLNPVVCGMNIITFIAVEFLPGDYITHLEHNSDLAIHVTLAIFSYAILIIANLFALQLAYVDYRLKKHKSPLQALKLPPLMTLERSLFQFIGIGFGLLTCALITGFIYLDDMFGAENAHKSVLSILAWIVYAVLLWGRSKHGWRGRLVVNITLVGSILLTFAYFGSRVVRELIL</sequence>
<dbReference type="RefSeq" id="WP_341598308.1">
    <property type="nucleotide sequence ID" value="NZ_JBAKAZ010000044.1"/>
</dbReference>
<dbReference type="InterPro" id="IPR052372">
    <property type="entry name" value="YpjD/HemX"/>
</dbReference>
<comment type="caution">
    <text evidence="3">The sequence shown here is derived from an EMBL/GenBank/DDBJ whole genome shotgun (WGS) entry which is preliminary data.</text>
</comment>
<keyword evidence="1" id="KW-0812">Transmembrane</keyword>
<reference evidence="3 4" key="1">
    <citation type="submission" date="2024-02" db="EMBL/GenBank/DDBJ databases">
        <title>Bacteria isolated from the canopy kelp, Nereocystis luetkeana.</title>
        <authorList>
            <person name="Pfister C.A."/>
            <person name="Younker I.T."/>
            <person name="Light S.H."/>
        </authorList>
    </citation>
    <scope>NUCLEOTIDE SEQUENCE [LARGE SCALE GENOMIC DNA]</scope>
    <source>
        <strain evidence="3 4">TI.1.05</strain>
    </source>
</reference>
<dbReference type="PANTHER" id="PTHR38034:SF1">
    <property type="entry name" value="INNER MEMBRANE PROTEIN YPJD"/>
    <property type="match status" value="1"/>
</dbReference>
<dbReference type="InterPro" id="IPR002541">
    <property type="entry name" value="Cyt_c_assembly"/>
</dbReference>
<feature type="transmembrane region" description="Helical" evidence="1">
    <location>
        <begin position="29"/>
        <end position="50"/>
    </location>
</feature>
<dbReference type="Proteomes" id="UP001369082">
    <property type="component" value="Unassembled WGS sequence"/>
</dbReference>
<feature type="transmembrane region" description="Helical" evidence="1">
    <location>
        <begin position="231"/>
        <end position="252"/>
    </location>
</feature>
<feature type="transmembrane region" description="Helical" evidence="1">
    <location>
        <begin position="89"/>
        <end position="110"/>
    </location>
</feature>
<name>A0ABU9GS73_9GAMM</name>
<feature type="transmembrane region" description="Helical" evidence="1">
    <location>
        <begin position="62"/>
        <end position="83"/>
    </location>
</feature>
<keyword evidence="1" id="KW-0472">Membrane</keyword>
<keyword evidence="1" id="KW-1133">Transmembrane helix</keyword>
<evidence type="ECO:0000256" key="1">
    <source>
        <dbReference type="SAM" id="Phobius"/>
    </source>
</evidence>
<gene>
    <name evidence="3" type="primary">ccsA</name>
    <name evidence="3" type="ORF">V6256_11235</name>
</gene>
<dbReference type="Pfam" id="PF01578">
    <property type="entry name" value="Cytochrom_C_asm"/>
    <property type="match status" value="1"/>
</dbReference>
<feature type="transmembrane region" description="Helical" evidence="1">
    <location>
        <begin position="122"/>
        <end position="148"/>
    </location>
</feature>
<proteinExistence type="predicted"/>
<accession>A0ABU9GS73</accession>
<evidence type="ECO:0000259" key="2">
    <source>
        <dbReference type="Pfam" id="PF01578"/>
    </source>
</evidence>
<evidence type="ECO:0000313" key="4">
    <source>
        <dbReference type="Proteomes" id="UP001369082"/>
    </source>
</evidence>
<feature type="domain" description="Cytochrome c assembly protein" evidence="2">
    <location>
        <begin position="39"/>
        <end position="261"/>
    </location>
</feature>
<dbReference type="PANTHER" id="PTHR38034">
    <property type="entry name" value="INNER MEMBRANE PROTEIN YPJD"/>
    <property type="match status" value="1"/>
</dbReference>
<feature type="transmembrane region" description="Helical" evidence="1">
    <location>
        <begin position="175"/>
        <end position="197"/>
    </location>
</feature>